<comment type="caution">
    <text evidence="1">The sequence shown here is derived from an EMBL/GenBank/DDBJ whole genome shotgun (WGS) entry which is preliminary data.</text>
</comment>
<proteinExistence type="predicted"/>
<organism evidence="1 2">
    <name type="scientific">Colletotrichum sublineola</name>
    <name type="common">Sorghum anthracnose fungus</name>
    <dbReference type="NCBI Taxonomy" id="1173701"/>
    <lineage>
        <taxon>Eukaryota</taxon>
        <taxon>Fungi</taxon>
        <taxon>Dikarya</taxon>
        <taxon>Ascomycota</taxon>
        <taxon>Pezizomycotina</taxon>
        <taxon>Sordariomycetes</taxon>
        <taxon>Hypocreomycetidae</taxon>
        <taxon>Glomerellales</taxon>
        <taxon>Glomerellaceae</taxon>
        <taxon>Colletotrichum</taxon>
        <taxon>Colletotrichum graminicola species complex</taxon>
    </lineage>
</organism>
<dbReference type="OrthoDB" id="5150797at2759"/>
<dbReference type="HOGENOM" id="CLU_2468984_0_0_1"/>
<keyword evidence="2" id="KW-1185">Reference proteome</keyword>
<dbReference type="EMBL" id="JMSE01001438">
    <property type="protein sequence ID" value="KDN61196.1"/>
    <property type="molecule type" value="Genomic_DNA"/>
</dbReference>
<sequence>MENPEFALVGMQTDDTVGVSDASFSEQEDAELAKAGLLAKAKVTLTPDHCTESYSLYECLVKLGITQEKKLIINIMALQQSYKRRKLF</sequence>
<dbReference type="Proteomes" id="UP000027238">
    <property type="component" value="Unassembled WGS sequence"/>
</dbReference>
<evidence type="ECO:0000313" key="2">
    <source>
        <dbReference type="Proteomes" id="UP000027238"/>
    </source>
</evidence>
<dbReference type="STRING" id="1173701.A0A066X658"/>
<dbReference type="OMA" id="HCTESYS"/>
<protein>
    <submittedName>
        <fullName evidence="1">Uncharacterized protein</fullName>
    </submittedName>
</protein>
<reference evidence="2" key="1">
    <citation type="journal article" date="2014" name="Genome Announc.">
        <title>Draft genome sequence of Colletotrichum sublineola, a destructive pathogen of cultivated sorghum.</title>
        <authorList>
            <person name="Baroncelli R."/>
            <person name="Sanz-Martin J.M."/>
            <person name="Rech G.E."/>
            <person name="Sukno S.A."/>
            <person name="Thon M.R."/>
        </authorList>
    </citation>
    <scope>NUCLEOTIDE SEQUENCE [LARGE SCALE GENOMIC DNA]</scope>
    <source>
        <strain evidence="2">TX430BB</strain>
    </source>
</reference>
<dbReference type="AlphaFoldDB" id="A0A066X658"/>
<name>A0A066X658_COLSU</name>
<accession>A0A066X658</accession>
<evidence type="ECO:0000313" key="1">
    <source>
        <dbReference type="EMBL" id="KDN61196.1"/>
    </source>
</evidence>
<gene>
    <name evidence="1" type="ORF">CSUB01_12551</name>
</gene>